<proteinExistence type="predicted"/>
<dbReference type="AlphaFoldDB" id="A0A7J8E8B1"/>
<name>A0A7J8E8B1_ROUAE</name>
<accession>A0A7J8E8B1</accession>
<keyword evidence="2" id="KW-1185">Reference proteome</keyword>
<evidence type="ECO:0000313" key="1">
    <source>
        <dbReference type="EMBL" id="KAF6431623.1"/>
    </source>
</evidence>
<comment type="caution">
    <text evidence="1">The sequence shown here is derived from an EMBL/GenBank/DDBJ whole genome shotgun (WGS) entry which is preliminary data.</text>
</comment>
<protein>
    <submittedName>
        <fullName evidence="1">Uncharacterized protein</fullName>
    </submittedName>
</protein>
<dbReference type="EMBL" id="JACASE010000010">
    <property type="protein sequence ID" value="KAF6431623.1"/>
    <property type="molecule type" value="Genomic_DNA"/>
</dbReference>
<sequence>MQTIEARIFAGINQCVLLNISLNSTKSVKENYEETKAFFTIWQNLIKYCSGKTVHLPIKNSIAIVFEIACSSSIVDRDEMTLHLNRISIGLSNAGTMTCEPGSSPFRLIKECKRKCLELW</sequence>
<evidence type="ECO:0000313" key="2">
    <source>
        <dbReference type="Proteomes" id="UP000593571"/>
    </source>
</evidence>
<organism evidence="1 2">
    <name type="scientific">Rousettus aegyptiacus</name>
    <name type="common">Egyptian fruit bat</name>
    <name type="synonym">Pteropus aegyptiacus</name>
    <dbReference type="NCBI Taxonomy" id="9407"/>
    <lineage>
        <taxon>Eukaryota</taxon>
        <taxon>Metazoa</taxon>
        <taxon>Chordata</taxon>
        <taxon>Craniata</taxon>
        <taxon>Vertebrata</taxon>
        <taxon>Euteleostomi</taxon>
        <taxon>Mammalia</taxon>
        <taxon>Eutheria</taxon>
        <taxon>Laurasiatheria</taxon>
        <taxon>Chiroptera</taxon>
        <taxon>Yinpterochiroptera</taxon>
        <taxon>Pteropodoidea</taxon>
        <taxon>Pteropodidae</taxon>
        <taxon>Rousettinae</taxon>
        <taxon>Rousettus</taxon>
    </lineage>
</organism>
<dbReference type="Proteomes" id="UP000593571">
    <property type="component" value="Unassembled WGS sequence"/>
</dbReference>
<reference evidence="1 2" key="1">
    <citation type="journal article" date="2020" name="Nature">
        <title>Six reference-quality genomes reveal evolution of bat adaptations.</title>
        <authorList>
            <person name="Jebb D."/>
            <person name="Huang Z."/>
            <person name="Pippel M."/>
            <person name="Hughes G.M."/>
            <person name="Lavrichenko K."/>
            <person name="Devanna P."/>
            <person name="Winkler S."/>
            <person name="Jermiin L.S."/>
            <person name="Skirmuntt E.C."/>
            <person name="Katzourakis A."/>
            <person name="Burkitt-Gray L."/>
            <person name="Ray D.A."/>
            <person name="Sullivan K.A.M."/>
            <person name="Roscito J.G."/>
            <person name="Kirilenko B.M."/>
            <person name="Davalos L.M."/>
            <person name="Corthals A.P."/>
            <person name="Power M.L."/>
            <person name="Jones G."/>
            <person name="Ransome R.D."/>
            <person name="Dechmann D.K.N."/>
            <person name="Locatelli A.G."/>
            <person name="Puechmaille S.J."/>
            <person name="Fedrigo O."/>
            <person name="Jarvis E.D."/>
            <person name="Hiller M."/>
            <person name="Vernes S.C."/>
            <person name="Myers E.W."/>
            <person name="Teeling E.C."/>
        </authorList>
    </citation>
    <scope>NUCLEOTIDE SEQUENCE [LARGE SCALE GENOMIC DNA]</scope>
    <source>
        <strain evidence="1">MRouAeg1</strain>
        <tissue evidence="1">Muscle</tissue>
    </source>
</reference>
<gene>
    <name evidence="1" type="ORF">HJG63_008134</name>
</gene>